<protein>
    <submittedName>
        <fullName evidence="6">ABC transporter ATP-binding protein</fullName>
    </submittedName>
</protein>
<keyword evidence="2" id="KW-0547">Nucleotide-binding</keyword>
<keyword evidence="1" id="KW-0813">Transport</keyword>
<dbReference type="SMART" id="SM00382">
    <property type="entry name" value="AAA"/>
    <property type="match status" value="1"/>
</dbReference>
<dbReference type="RefSeq" id="WP_331717841.1">
    <property type="nucleotide sequence ID" value="NZ_CP108189.1"/>
</dbReference>
<dbReference type="InterPro" id="IPR003439">
    <property type="entry name" value="ABC_transporter-like_ATP-bd"/>
</dbReference>
<keyword evidence="6" id="KW-0614">Plasmid</keyword>
<dbReference type="SUPFAM" id="SSF52540">
    <property type="entry name" value="P-loop containing nucleoside triphosphate hydrolases"/>
    <property type="match status" value="1"/>
</dbReference>
<gene>
    <name evidence="6" type="ORF">OG814_41995</name>
</gene>
<proteinExistence type="predicted"/>
<dbReference type="Gene3D" id="2.40.50.100">
    <property type="match status" value="1"/>
</dbReference>
<dbReference type="Pfam" id="PF08402">
    <property type="entry name" value="TOBE_2"/>
    <property type="match status" value="1"/>
</dbReference>
<sequence length="438" mass="47096">MGSTITLKNVAKTYPGGQPALRRLSLTVAAGEFLVLLGPSGCGKSTLLRMIAGLETITEGELHLDRVLANDLDPSERDAAMIFQNFALYPNMTAAENIGFPLAVHKQDPAEVEHRVESAATALGISHLLQRLPGQLSGGERQRVAMGRATVRRPSVFLLDEPLSSLDARLRTRLRLEILSSARKSGATTIYVTHDQAEAMALGDRIAVMRDGILQQVDTPRGLYALPANAFVASFVGTPRISLIHGTVYAPIDGVMAISLGAQQLALAMPLSRDHQMLRVVQGSPLLIGLRPEAVRIAERTRATEFERPLTGIVEHVEFQGHETLLHLSIGGQRADVPPQALPDLPAGPARSNAAGLTRKLISHAKAAVRRRRAASPLPPPSSGIETANSGELVVRASSGAHHRRGQHLPLLVDVRSLLVFDERGERVSPDPTHIPNL</sequence>
<organism evidence="6 7">
    <name type="scientific">Streptomyces zaomyceticus</name>
    <dbReference type="NCBI Taxonomy" id="68286"/>
    <lineage>
        <taxon>Bacteria</taxon>
        <taxon>Bacillati</taxon>
        <taxon>Actinomycetota</taxon>
        <taxon>Actinomycetes</taxon>
        <taxon>Kitasatosporales</taxon>
        <taxon>Streptomycetaceae</taxon>
        <taxon>Streptomyces</taxon>
    </lineage>
</organism>
<evidence type="ECO:0000313" key="7">
    <source>
        <dbReference type="Proteomes" id="UP001622594"/>
    </source>
</evidence>
<dbReference type="GO" id="GO:0005524">
    <property type="term" value="F:ATP binding"/>
    <property type="evidence" value="ECO:0007669"/>
    <property type="project" value="UniProtKB-KW"/>
</dbReference>
<dbReference type="Gene3D" id="3.40.50.300">
    <property type="entry name" value="P-loop containing nucleotide triphosphate hydrolases"/>
    <property type="match status" value="1"/>
</dbReference>
<dbReference type="Pfam" id="PF00005">
    <property type="entry name" value="ABC_tran"/>
    <property type="match status" value="1"/>
</dbReference>
<feature type="domain" description="ABC transporter" evidence="5">
    <location>
        <begin position="5"/>
        <end position="236"/>
    </location>
</feature>
<name>A0ABZ1LMR1_9ACTN</name>
<dbReference type="InterPro" id="IPR008995">
    <property type="entry name" value="Mo/tungstate-bd_C_term_dom"/>
</dbReference>
<dbReference type="PANTHER" id="PTHR43875">
    <property type="entry name" value="MALTODEXTRIN IMPORT ATP-BINDING PROTEIN MSMX"/>
    <property type="match status" value="1"/>
</dbReference>
<evidence type="ECO:0000256" key="4">
    <source>
        <dbReference type="SAM" id="MobiDB-lite"/>
    </source>
</evidence>
<geneLocation type="plasmid" evidence="6 7">
    <name>unnamed1</name>
</geneLocation>
<dbReference type="PANTHER" id="PTHR43875:SF1">
    <property type="entry name" value="OSMOPROTECTIVE COMPOUNDS UPTAKE ATP-BINDING PROTEIN GGTA"/>
    <property type="match status" value="1"/>
</dbReference>
<dbReference type="InterPro" id="IPR017871">
    <property type="entry name" value="ABC_transporter-like_CS"/>
</dbReference>
<dbReference type="PROSITE" id="PS50893">
    <property type="entry name" value="ABC_TRANSPORTER_2"/>
    <property type="match status" value="1"/>
</dbReference>
<dbReference type="EMBL" id="CP108189">
    <property type="protein sequence ID" value="WTR75832.1"/>
    <property type="molecule type" value="Genomic_DNA"/>
</dbReference>
<evidence type="ECO:0000256" key="2">
    <source>
        <dbReference type="ARBA" id="ARBA00022741"/>
    </source>
</evidence>
<dbReference type="Proteomes" id="UP001622594">
    <property type="component" value="Plasmid unnamed1"/>
</dbReference>
<dbReference type="InterPro" id="IPR027417">
    <property type="entry name" value="P-loop_NTPase"/>
</dbReference>
<reference evidence="6 7" key="1">
    <citation type="submission" date="2022-10" db="EMBL/GenBank/DDBJ databases">
        <title>The complete genomes of actinobacterial strains from the NBC collection.</title>
        <authorList>
            <person name="Joergensen T.S."/>
            <person name="Alvarez Arevalo M."/>
            <person name="Sterndorff E.B."/>
            <person name="Faurdal D."/>
            <person name="Vuksanovic O."/>
            <person name="Mourched A.-S."/>
            <person name="Charusanti P."/>
            <person name="Shaw S."/>
            <person name="Blin K."/>
            <person name="Weber T."/>
        </authorList>
    </citation>
    <scope>NUCLEOTIDE SEQUENCE [LARGE SCALE GENOMIC DNA]</scope>
    <source>
        <strain evidence="6 7">NBC_00123</strain>
        <plasmid evidence="6 7">unnamed1</plasmid>
    </source>
</reference>
<feature type="region of interest" description="Disordered" evidence="4">
    <location>
        <begin position="370"/>
        <end position="390"/>
    </location>
</feature>
<dbReference type="InterPro" id="IPR015855">
    <property type="entry name" value="ABC_transpr_MalK-like"/>
</dbReference>
<accession>A0ABZ1LMR1</accession>
<dbReference type="SUPFAM" id="SSF50331">
    <property type="entry name" value="MOP-like"/>
    <property type="match status" value="1"/>
</dbReference>
<keyword evidence="7" id="KW-1185">Reference proteome</keyword>
<dbReference type="InterPro" id="IPR047641">
    <property type="entry name" value="ABC_transpr_MalK/UgpC-like"/>
</dbReference>
<dbReference type="CDD" id="cd03301">
    <property type="entry name" value="ABC_MalK_N"/>
    <property type="match status" value="1"/>
</dbReference>
<dbReference type="InterPro" id="IPR003593">
    <property type="entry name" value="AAA+_ATPase"/>
</dbReference>
<dbReference type="PROSITE" id="PS00211">
    <property type="entry name" value="ABC_TRANSPORTER_1"/>
    <property type="match status" value="1"/>
</dbReference>
<evidence type="ECO:0000313" key="6">
    <source>
        <dbReference type="EMBL" id="WTR75832.1"/>
    </source>
</evidence>
<dbReference type="InterPro" id="IPR013611">
    <property type="entry name" value="Transp-assoc_OB_typ2"/>
</dbReference>
<keyword evidence="3 6" id="KW-0067">ATP-binding</keyword>
<evidence type="ECO:0000256" key="1">
    <source>
        <dbReference type="ARBA" id="ARBA00022448"/>
    </source>
</evidence>
<evidence type="ECO:0000256" key="3">
    <source>
        <dbReference type="ARBA" id="ARBA00022840"/>
    </source>
</evidence>
<evidence type="ECO:0000259" key="5">
    <source>
        <dbReference type="PROSITE" id="PS50893"/>
    </source>
</evidence>